<organism evidence="1 2">
    <name type="scientific">Dactylonectria macrodidyma</name>
    <dbReference type="NCBI Taxonomy" id="307937"/>
    <lineage>
        <taxon>Eukaryota</taxon>
        <taxon>Fungi</taxon>
        <taxon>Dikarya</taxon>
        <taxon>Ascomycota</taxon>
        <taxon>Pezizomycotina</taxon>
        <taxon>Sordariomycetes</taxon>
        <taxon>Hypocreomycetidae</taxon>
        <taxon>Hypocreales</taxon>
        <taxon>Nectriaceae</taxon>
        <taxon>Dactylonectria</taxon>
    </lineage>
</organism>
<keyword evidence="2" id="KW-1185">Reference proteome</keyword>
<dbReference type="AlphaFoldDB" id="A0A9P9FTS2"/>
<gene>
    <name evidence="1" type="ORF">EDB81DRAFT_874878</name>
</gene>
<dbReference type="OrthoDB" id="5212047at2759"/>
<evidence type="ECO:0000313" key="1">
    <source>
        <dbReference type="EMBL" id="KAH7176062.1"/>
    </source>
</evidence>
<reference evidence="1" key="1">
    <citation type="journal article" date="2021" name="Nat. Commun.">
        <title>Genetic determinants of endophytism in the Arabidopsis root mycobiome.</title>
        <authorList>
            <person name="Mesny F."/>
            <person name="Miyauchi S."/>
            <person name="Thiergart T."/>
            <person name="Pickel B."/>
            <person name="Atanasova L."/>
            <person name="Karlsson M."/>
            <person name="Huettel B."/>
            <person name="Barry K.W."/>
            <person name="Haridas S."/>
            <person name="Chen C."/>
            <person name="Bauer D."/>
            <person name="Andreopoulos W."/>
            <person name="Pangilinan J."/>
            <person name="LaButti K."/>
            <person name="Riley R."/>
            <person name="Lipzen A."/>
            <person name="Clum A."/>
            <person name="Drula E."/>
            <person name="Henrissat B."/>
            <person name="Kohler A."/>
            <person name="Grigoriev I.V."/>
            <person name="Martin F.M."/>
            <person name="Hacquard S."/>
        </authorList>
    </citation>
    <scope>NUCLEOTIDE SEQUENCE</scope>
    <source>
        <strain evidence="1">MPI-CAGE-AT-0147</strain>
    </source>
</reference>
<protein>
    <submittedName>
        <fullName evidence="1">Uncharacterized protein</fullName>
    </submittedName>
</protein>
<dbReference type="EMBL" id="JAGMUV010000001">
    <property type="protein sequence ID" value="KAH7176062.1"/>
    <property type="molecule type" value="Genomic_DNA"/>
</dbReference>
<accession>A0A9P9FTS2</accession>
<name>A0A9P9FTS2_9HYPO</name>
<sequence>MSGSSCMICAKTLLLFDGMQKHVSFEETVRKSPLAEWRLTWKFDTPATVSWHQFSQQAARVSLMVKHRRGYSWGIGSFMLHPDPRVSLPGVAERISLPDDHDTILSLDGEENAFSSTLSSESMAKVASWMQECSSAHKKCHQLFGKEEREGVDDW</sequence>
<evidence type="ECO:0000313" key="2">
    <source>
        <dbReference type="Proteomes" id="UP000738349"/>
    </source>
</evidence>
<proteinExistence type="predicted"/>
<comment type="caution">
    <text evidence="1">The sequence shown here is derived from an EMBL/GenBank/DDBJ whole genome shotgun (WGS) entry which is preliminary data.</text>
</comment>
<dbReference type="Proteomes" id="UP000738349">
    <property type="component" value="Unassembled WGS sequence"/>
</dbReference>